<reference evidence="2 3" key="1">
    <citation type="submission" date="2017-02" db="EMBL/GenBank/DDBJ databases">
        <authorList>
            <person name="Peterson S.W."/>
        </authorList>
    </citation>
    <scope>NUCLEOTIDE SEQUENCE [LARGE SCALE GENOMIC DNA]</scope>
    <source>
        <strain evidence="2 3">CIP104813</strain>
    </source>
</reference>
<dbReference type="Proteomes" id="UP000195981">
    <property type="component" value="Unassembled WGS sequence"/>
</dbReference>
<sequence>MSRCTACAVRIEGTWETCPLCGASTVGAGTPAPFPSVPLTSSWARLLRMLLLVSLGVIAVSLAAQLLLGRGAELFGAARSV</sequence>
<dbReference type="AlphaFoldDB" id="A0A1X6X271"/>
<dbReference type="OrthoDB" id="2164897at2"/>
<protein>
    <submittedName>
        <fullName evidence="2">Uncharacterized protein</fullName>
    </submittedName>
</protein>
<keyword evidence="1" id="KW-0812">Transmembrane</keyword>
<keyword evidence="1" id="KW-0472">Membrane</keyword>
<keyword evidence="3" id="KW-1185">Reference proteome</keyword>
<feature type="transmembrane region" description="Helical" evidence="1">
    <location>
        <begin position="46"/>
        <end position="69"/>
    </location>
</feature>
<organism evidence="2 3">
    <name type="scientific">Brachybacterium nesterenkovii</name>
    <dbReference type="NCBI Taxonomy" id="47847"/>
    <lineage>
        <taxon>Bacteria</taxon>
        <taxon>Bacillati</taxon>
        <taxon>Actinomycetota</taxon>
        <taxon>Actinomycetes</taxon>
        <taxon>Micrococcales</taxon>
        <taxon>Dermabacteraceae</taxon>
        <taxon>Brachybacterium</taxon>
    </lineage>
</organism>
<keyword evidence="1" id="KW-1133">Transmembrane helix</keyword>
<dbReference type="RefSeq" id="WP_087104375.1">
    <property type="nucleotide sequence ID" value="NZ_FWFG01000069.1"/>
</dbReference>
<accession>A0A1X6X271</accession>
<dbReference type="EMBL" id="FWFG01000069">
    <property type="protein sequence ID" value="SLM92648.1"/>
    <property type="molecule type" value="Genomic_DNA"/>
</dbReference>
<evidence type="ECO:0000256" key="1">
    <source>
        <dbReference type="SAM" id="Phobius"/>
    </source>
</evidence>
<name>A0A1X6X271_9MICO</name>
<evidence type="ECO:0000313" key="2">
    <source>
        <dbReference type="EMBL" id="SLM92648.1"/>
    </source>
</evidence>
<gene>
    <name evidence="2" type="ORF">FM110_08675</name>
</gene>
<evidence type="ECO:0000313" key="3">
    <source>
        <dbReference type="Proteomes" id="UP000195981"/>
    </source>
</evidence>
<proteinExistence type="predicted"/>